<accession>A0A2M9ZL36</accession>
<dbReference type="EMBL" id="NPDZ01000007">
    <property type="protein sequence ID" value="PJZ72778.1"/>
    <property type="molecule type" value="Genomic_DNA"/>
</dbReference>
<comment type="caution">
    <text evidence="9">The sequence shown here is derived from an EMBL/GenBank/DDBJ whole genome shotgun (WGS) entry which is preliminary data.</text>
</comment>
<dbReference type="GO" id="GO:0016020">
    <property type="term" value="C:membrane"/>
    <property type="evidence" value="ECO:0007669"/>
    <property type="project" value="UniProtKB-SubCell"/>
</dbReference>
<dbReference type="GO" id="GO:0015035">
    <property type="term" value="F:protein-disulfide reductase activity"/>
    <property type="evidence" value="ECO:0007669"/>
    <property type="project" value="TreeGrafter"/>
</dbReference>
<reference evidence="10 11" key="1">
    <citation type="submission" date="2017-07" db="EMBL/GenBank/DDBJ databases">
        <title>Leptospira spp. isolated from tropical soils.</title>
        <authorList>
            <person name="Thibeaux R."/>
            <person name="Iraola G."/>
            <person name="Ferres I."/>
            <person name="Bierque E."/>
            <person name="Girault D."/>
            <person name="Soupe-Gilbert M.-E."/>
            <person name="Picardeau M."/>
            <person name="Goarant C."/>
        </authorList>
    </citation>
    <scope>NUCLEOTIDE SEQUENCE [LARGE SCALE GENOMIC DNA]</scope>
    <source>
        <strain evidence="9 11">FH1-B-B1</strain>
        <strain evidence="8 10">FH1-B-C1</strain>
    </source>
</reference>
<feature type="transmembrane region" description="Helical" evidence="6">
    <location>
        <begin position="57"/>
        <end position="80"/>
    </location>
</feature>
<dbReference type="Gene3D" id="3.40.30.10">
    <property type="entry name" value="Glutaredoxin"/>
    <property type="match status" value="1"/>
</dbReference>
<comment type="subcellular location">
    <subcellularLocation>
        <location evidence="1">Membrane</location>
        <topology evidence="1">Multi-pass membrane protein</topology>
    </subcellularLocation>
</comment>
<evidence type="ECO:0000256" key="3">
    <source>
        <dbReference type="ARBA" id="ARBA00022748"/>
    </source>
</evidence>
<feature type="transmembrane region" description="Helical" evidence="6">
    <location>
        <begin position="101"/>
        <end position="124"/>
    </location>
</feature>
<feature type="transmembrane region" description="Helical" evidence="6">
    <location>
        <begin position="247"/>
        <end position="265"/>
    </location>
</feature>
<dbReference type="AlphaFoldDB" id="A0A2M9ZL36"/>
<evidence type="ECO:0000313" key="8">
    <source>
        <dbReference type="EMBL" id="PJZ70338.1"/>
    </source>
</evidence>
<dbReference type="SUPFAM" id="SSF52833">
    <property type="entry name" value="Thioredoxin-like"/>
    <property type="match status" value="1"/>
</dbReference>
<gene>
    <name evidence="8" type="ORF">CH360_07020</name>
    <name evidence="9" type="ORF">CH373_11950</name>
</gene>
<dbReference type="Proteomes" id="UP000231990">
    <property type="component" value="Unassembled WGS sequence"/>
</dbReference>
<keyword evidence="5 6" id="KW-0472">Membrane</keyword>
<keyword evidence="4 6" id="KW-1133">Transmembrane helix</keyword>
<dbReference type="GO" id="GO:0017004">
    <property type="term" value="P:cytochrome complex assembly"/>
    <property type="evidence" value="ECO:0007669"/>
    <property type="project" value="UniProtKB-KW"/>
</dbReference>
<sequence length="472" mass="51874">MVMSKLNRLPFNRLVYIPLITLFPFSLFAESLPAPEGIFAGLHRFVENGLSVSEFNAQVGLLLFTGGFLASLLPCVYPLYPITVGIIQGRGVSDNRLLHPLIYYFGLAFMYFCFGTIAGISGGAFNSVLRYPFTNFFLSILIFLLGLTSVGVLHLPIFRGKESIHSKGWKGTFALGMGAGLLSSPCVGPIVVTILIQVTAVAGTVSFASIGFASLKMLLFGLGLGFPFLLIGVFGLSLPRSGKWLKWVQWALGCLVFYFSWIYYIKAMDAWGIPESVSVSIAAAAIAILIFSYLLQNSNLHVTERMKKALLITGLIASSAILIRLAVSFPGEISESTSTDIESHANLSWHRNPIVAFREARDSQKILFADFSADWCTNCKAFDELSIANLDLNRALGDAVLLKIKDEDDAFAKFQEDPRFPELKIGLPFFVIFSADGKVLFKTTNYLNTMDMIRTLKGESIQSMSESAINNY</sequence>
<dbReference type="Pfam" id="PF02683">
    <property type="entry name" value="DsbD_TM"/>
    <property type="match status" value="1"/>
</dbReference>
<feature type="transmembrane region" description="Helical" evidence="6">
    <location>
        <begin position="218"/>
        <end position="238"/>
    </location>
</feature>
<evidence type="ECO:0000256" key="5">
    <source>
        <dbReference type="ARBA" id="ARBA00023136"/>
    </source>
</evidence>
<evidence type="ECO:0000259" key="7">
    <source>
        <dbReference type="Pfam" id="PF02683"/>
    </source>
</evidence>
<protein>
    <submittedName>
        <fullName evidence="9">Peptide permease</fullName>
    </submittedName>
</protein>
<evidence type="ECO:0000256" key="1">
    <source>
        <dbReference type="ARBA" id="ARBA00004141"/>
    </source>
</evidence>
<evidence type="ECO:0000313" key="9">
    <source>
        <dbReference type="EMBL" id="PJZ72778.1"/>
    </source>
</evidence>
<keyword evidence="3" id="KW-0201">Cytochrome c-type biogenesis</keyword>
<dbReference type="InterPro" id="IPR003834">
    <property type="entry name" value="Cyt_c_assmbl_TM_dom"/>
</dbReference>
<dbReference type="InterPro" id="IPR036249">
    <property type="entry name" value="Thioredoxin-like_sf"/>
</dbReference>
<proteinExistence type="predicted"/>
<name>A0A2M9ZL36_9LEPT</name>
<evidence type="ECO:0000313" key="11">
    <source>
        <dbReference type="Proteomes" id="UP000231990"/>
    </source>
</evidence>
<feature type="transmembrane region" description="Helical" evidence="6">
    <location>
        <begin position="179"/>
        <end position="212"/>
    </location>
</feature>
<evidence type="ECO:0000256" key="4">
    <source>
        <dbReference type="ARBA" id="ARBA00022989"/>
    </source>
</evidence>
<keyword evidence="2 6" id="KW-0812">Transmembrane</keyword>
<dbReference type="Pfam" id="PF13899">
    <property type="entry name" value="Thioredoxin_7"/>
    <property type="match status" value="1"/>
</dbReference>
<dbReference type="PANTHER" id="PTHR32234">
    <property type="entry name" value="THIOL:DISULFIDE INTERCHANGE PROTEIN DSBD"/>
    <property type="match status" value="1"/>
</dbReference>
<feature type="domain" description="Cytochrome C biogenesis protein transmembrane" evidence="7">
    <location>
        <begin position="62"/>
        <end position="259"/>
    </location>
</feature>
<keyword evidence="10" id="KW-1185">Reference proteome</keyword>
<dbReference type="OrthoDB" id="7629852at2"/>
<evidence type="ECO:0000256" key="6">
    <source>
        <dbReference type="SAM" id="Phobius"/>
    </source>
</evidence>
<evidence type="ECO:0000256" key="2">
    <source>
        <dbReference type="ARBA" id="ARBA00022692"/>
    </source>
</evidence>
<dbReference type="EMBL" id="NPDY01000004">
    <property type="protein sequence ID" value="PJZ70338.1"/>
    <property type="molecule type" value="Genomic_DNA"/>
</dbReference>
<organism evidence="9 11">
    <name type="scientific">Leptospira perolatii</name>
    <dbReference type="NCBI Taxonomy" id="2023191"/>
    <lineage>
        <taxon>Bacteria</taxon>
        <taxon>Pseudomonadati</taxon>
        <taxon>Spirochaetota</taxon>
        <taxon>Spirochaetia</taxon>
        <taxon>Leptospirales</taxon>
        <taxon>Leptospiraceae</taxon>
        <taxon>Leptospira</taxon>
    </lineage>
</organism>
<dbReference type="Proteomes" id="UP000231962">
    <property type="component" value="Unassembled WGS sequence"/>
</dbReference>
<feature type="transmembrane region" description="Helical" evidence="6">
    <location>
        <begin position="308"/>
        <end position="327"/>
    </location>
</feature>
<evidence type="ECO:0000313" key="10">
    <source>
        <dbReference type="Proteomes" id="UP000231962"/>
    </source>
</evidence>
<feature type="transmembrane region" description="Helical" evidence="6">
    <location>
        <begin position="136"/>
        <end position="158"/>
    </location>
</feature>
<dbReference type="GO" id="GO:0045454">
    <property type="term" value="P:cell redox homeostasis"/>
    <property type="evidence" value="ECO:0007669"/>
    <property type="project" value="TreeGrafter"/>
</dbReference>
<feature type="transmembrane region" description="Helical" evidence="6">
    <location>
        <begin position="277"/>
        <end position="296"/>
    </location>
</feature>
<dbReference type="PANTHER" id="PTHR32234:SF0">
    <property type="entry name" value="THIOL:DISULFIDE INTERCHANGE PROTEIN DSBD"/>
    <property type="match status" value="1"/>
</dbReference>